<dbReference type="KEGG" id="sgn:SGRA_3607"/>
<dbReference type="HOGENOM" id="CLU_074818_0_0_10"/>
<evidence type="ECO:0000313" key="2">
    <source>
        <dbReference type="Proteomes" id="UP000007519"/>
    </source>
</evidence>
<organism evidence="1 2">
    <name type="scientific">Saprospira grandis (strain Lewin)</name>
    <dbReference type="NCBI Taxonomy" id="984262"/>
    <lineage>
        <taxon>Bacteria</taxon>
        <taxon>Pseudomonadati</taxon>
        <taxon>Bacteroidota</taxon>
        <taxon>Saprospiria</taxon>
        <taxon>Saprospirales</taxon>
        <taxon>Saprospiraceae</taxon>
        <taxon>Saprospira</taxon>
    </lineage>
</organism>
<name>H6L5T1_SAPGL</name>
<evidence type="ECO:0000313" key="1">
    <source>
        <dbReference type="EMBL" id="AFC26331.1"/>
    </source>
</evidence>
<dbReference type="EMBL" id="CP002831">
    <property type="protein sequence ID" value="AFC26331.1"/>
    <property type="molecule type" value="Genomic_DNA"/>
</dbReference>
<dbReference type="OrthoDB" id="877056at2"/>
<dbReference type="AlphaFoldDB" id="H6L5T1"/>
<reference evidence="1 2" key="1">
    <citation type="journal article" date="2012" name="Stand. Genomic Sci.">
        <title>Complete genome sequencing and analysis of Saprospira grandis str. Lewin, a predatory marine bacterium.</title>
        <authorList>
            <person name="Saw J.H."/>
            <person name="Yuryev A."/>
            <person name="Kanbe M."/>
            <person name="Hou S."/>
            <person name="Young A.G."/>
            <person name="Aizawa S."/>
            <person name="Alam M."/>
        </authorList>
    </citation>
    <scope>NUCLEOTIDE SEQUENCE [LARGE SCALE GENOMIC DNA]</scope>
    <source>
        <strain evidence="1 2">Lewin</strain>
    </source>
</reference>
<protein>
    <submittedName>
        <fullName evidence="1">Uncharacterized protein</fullName>
    </submittedName>
</protein>
<sequence length="322" mass="37811">MDDLVSWSQLINFFISSTKNSSRKMYLLASDHLRKLESMASQDPFLEDLWLFLLPYYQAFVAQYRKTNQDRIEGAQKTADFTEKINLLSSRLIRRWDAQIQLVYDIDDNRYKKFFPYGRKPFHRETYELRIEAVLSLGERLLAEPQLQQLGQTVLAFGQQLQALRIQQQGFKAYNSVNAKRLEKERLQLAQGLYAVFCRLKGYYYQELHQVEKFYSLHYFRAKTKTKAASSQEERVIMLDLAPHSRLAQFQEQLKGGEEIHLRHIEGPSLKYYTLAHEMDQPTQIKDLPPLSQQALIVPKGHRLLLLENDQPLPAKLQIEIV</sequence>
<accession>H6L5T1</accession>
<dbReference type="Proteomes" id="UP000007519">
    <property type="component" value="Chromosome"/>
</dbReference>
<dbReference type="RefSeq" id="WP_015693921.1">
    <property type="nucleotide sequence ID" value="NC_016940.1"/>
</dbReference>
<keyword evidence="2" id="KW-1185">Reference proteome</keyword>
<proteinExistence type="predicted"/>
<gene>
    <name evidence="1" type="ordered locus">SGRA_3607</name>
</gene>